<dbReference type="Gene3D" id="3.30.460.10">
    <property type="entry name" value="Beta Polymerase, domain 2"/>
    <property type="match status" value="1"/>
</dbReference>
<dbReference type="InterPro" id="IPR002934">
    <property type="entry name" value="Polymerase_NTP_transf_dom"/>
</dbReference>
<dbReference type="OrthoDB" id="3470626at2"/>
<dbReference type="GO" id="GO:0016779">
    <property type="term" value="F:nucleotidyltransferase activity"/>
    <property type="evidence" value="ECO:0007669"/>
    <property type="project" value="InterPro"/>
</dbReference>
<name>A0A365GXA9_9ACTN</name>
<evidence type="ECO:0000313" key="2">
    <source>
        <dbReference type="EMBL" id="RAY11432.1"/>
    </source>
</evidence>
<protein>
    <recommendedName>
        <fullName evidence="1">Polymerase nucleotidyl transferase domain-containing protein</fullName>
    </recommendedName>
</protein>
<keyword evidence="3" id="KW-1185">Reference proteome</keyword>
<dbReference type="RefSeq" id="WP_111871624.1">
    <property type="nucleotide sequence ID" value="NZ_QLYX01000019.1"/>
</dbReference>
<feature type="domain" description="Polymerase nucleotidyl transferase" evidence="1">
    <location>
        <begin position="5"/>
        <end position="47"/>
    </location>
</feature>
<dbReference type="AlphaFoldDB" id="A0A365GXA9"/>
<organism evidence="2 3">
    <name type="scientific">Actinomadura craniellae</name>
    <dbReference type="NCBI Taxonomy" id="2231787"/>
    <lineage>
        <taxon>Bacteria</taxon>
        <taxon>Bacillati</taxon>
        <taxon>Actinomycetota</taxon>
        <taxon>Actinomycetes</taxon>
        <taxon>Streptosporangiales</taxon>
        <taxon>Thermomonosporaceae</taxon>
        <taxon>Actinomadura</taxon>
    </lineage>
</organism>
<dbReference type="Proteomes" id="UP000251891">
    <property type="component" value="Unassembled WGS sequence"/>
</dbReference>
<dbReference type="CDD" id="cd05403">
    <property type="entry name" value="NT_KNTase_like"/>
    <property type="match status" value="1"/>
</dbReference>
<gene>
    <name evidence="2" type="ORF">DPM19_30920</name>
</gene>
<accession>A0A365GXA9</accession>
<comment type="caution">
    <text evidence="2">The sequence shown here is derived from an EMBL/GenBank/DDBJ whole genome shotgun (WGS) entry which is preliminary data.</text>
</comment>
<sequence>MERVMEVAETVRAHPAVHELELVGSRARGDHTEFSDWDFRVATDDFLSVAAGLPALVAPHEPLAAQWDRLSDYECYMLVISGPTKIDFIFRDVPRRWGSPWRVGPDTLAAVDAHFWDWTVWLVSKRAHGKRDLVRAELLKMSQYLLQPMGVDAVPADLGEAADRYLGARTKLERRYGLRVPRSLEREIRPLAR</sequence>
<dbReference type="Pfam" id="PF01909">
    <property type="entry name" value="NTP_transf_2"/>
    <property type="match status" value="1"/>
</dbReference>
<dbReference type="EMBL" id="QLYX01000019">
    <property type="protein sequence ID" value="RAY11432.1"/>
    <property type="molecule type" value="Genomic_DNA"/>
</dbReference>
<dbReference type="SUPFAM" id="SSF81301">
    <property type="entry name" value="Nucleotidyltransferase"/>
    <property type="match status" value="1"/>
</dbReference>
<evidence type="ECO:0000313" key="3">
    <source>
        <dbReference type="Proteomes" id="UP000251891"/>
    </source>
</evidence>
<proteinExistence type="predicted"/>
<reference evidence="2 3" key="1">
    <citation type="submission" date="2018-06" db="EMBL/GenBank/DDBJ databases">
        <title>Actinomadura craniellae sp. nov. isolated from marine sponge Craniella sp.</title>
        <authorList>
            <person name="Li L."/>
            <person name="Xu Q.H."/>
            <person name="Lin H.W."/>
            <person name="Lu Y.H."/>
        </authorList>
    </citation>
    <scope>NUCLEOTIDE SEQUENCE [LARGE SCALE GENOMIC DNA]</scope>
    <source>
        <strain evidence="2 3">LHW63021</strain>
    </source>
</reference>
<dbReference type="InterPro" id="IPR043519">
    <property type="entry name" value="NT_sf"/>
</dbReference>
<evidence type="ECO:0000259" key="1">
    <source>
        <dbReference type="Pfam" id="PF01909"/>
    </source>
</evidence>